<proteinExistence type="predicted"/>
<dbReference type="STRING" id="870908.SAMN04488044_1773"/>
<dbReference type="EMBL" id="FQWM01000002">
    <property type="protein sequence ID" value="SHG99233.1"/>
    <property type="molecule type" value="Genomic_DNA"/>
</dbReference>
<name>A0A1M5PD86_9RHOB</name>
<feature type="transmembrane region" description="Helical" evidence="1">
    <location>
        <begin position="135"/>
        <end position="154"/>
    </location>
</feature>
<sequence>MLGLRILVHSIKLVVRNWRVALRISSPLIAVLLVFGVFMRGSIAGVATLGPDEGVSWLAIGVYLIAQTFSGTWVAVAWHRYVLQEDDSGAIIPSFMGRRVGAYFMQGVLIAIIVGIVTVVAAAALFFAFSGLNSLVLAIVLPLVIALVGLWLFYRVSPALPAVAIEEALSIGDAWRATRPYSGSILVLVIAMAAASGVFGALVELTVESSTYLYLVLVMVQTWISMMVGISVLTTIYGVVVENRDF</sequence>
<accession>A0A1M5PD86</accession>
<evidence type="ECO:0000256" key="1">
    <source>
        <dbReference type="SAM" id="Phobius"/>
    </source>
</evidence>
<organism evidence="2 3">
    <name type="scientific">Cognatishimia maritima</name>
    <dbReference type="NCBI Taxonomy" id="870908"/>
    <lineage>
        <taxon>Bacteria</taxon>
        <taxon>Pseudomonadati</taxon>
        <taxon>Pseudomonadota</taxon>
        <taxon>Alphaproteobacteria</taxon>
        <taxon>Rhodobacterales</taxon>
        <taxon>Paracoccaceae</taxon>
        <taxon>Cognatishimia</taxon>
    </lineage>
</organism>
<feature type="transmembrane region" description="Helical" evidence="1">
    <location>
        <begin position="212"/>
        <end position="240"/>
    </location>
</feature>
<feature type="transmembrane region" description="Helical" evidence="1">
    <location>
        <begin position="55"/>
        <end position="79"/>
    </location>
</feature>
<reference evidence="3" key="1">
    <citation type="submission" date="2016-11" db="EMBL/GenBank/DDBJ databases">
        <authorList>
            <person name="Varghese N."/>
            <person name="Submissions S."/>
        </authorList>
    </citation>
    <scope>NUCLEOTIDE SEQUENCE [LARGE SCALE GENOMIC DNA]</scope>
    <source>
        <strain evidence="3">DSM 28223</strain>
    </source>
</reference>
<keyword evidence="1" id="KW-0472">Membrane</keyword>
<evidence type="ECO:0000313" key="3">
    <source>
        <dbReference type="Proteomes" id="UP000184211"/>
    </source>
</evidence>
<feature type="transmembrane region" description="Helical" evidence="1">
    <location>
        <begin position="100"/>
        <end position="129"/>
    </location>
</feature>
<keyword evidence="1" id="KW-0812">Transmembrane</keyword>
<gene>
    <name evidence="2" type="ORF">SAMN04488044_1773</name>
</gene>
<dbReference type="AlphaFoldDB" id="A0A1M5PD86"/>
<dbReference type="Proteomes" id="UP000184211">
    <property type="component" value="Unassembled WGS sequence"/>
</dbReference>
<feature type="transmembrane region" description="Helical" evidence="1">
    <location>
        <begin position="185"/>
        <end position="206"/>
    </location>
</feature>
<evidence type="ECO:0000313" key="2">
    <source>
        <dbReference type="EMBL" id="SHG99233.1"/>
    </source>
</evidence>
<keyword evidence="1" id="KW-1133">Transmembrane helix</keyword>
<feature type="transmembrane region" description="Helical" evidence="1">
    <location>
        <begin position="20"/>
        <end position="43"/>
    </location>
</feature>
<protein>
    <submittedName>
        <fullName evidence="2">Uncharacterized protein</fullName>
    </submittedName>
</protein>
<keyword evidence="3" id="KW-1185">Reference proteome</keyword>